<dbReference type="PROSITE" id="PS51257">
    <property type="entry name" value="PROKAR_LIPOPROTEIN"/>
    <property type="match status" value="1"/>
</dbReference>
<dbReference type="HOGENOM" id="CLU_1584198_0_0_7"/>
<name>D0LXP7_HALO1</name>
<evidence type="ECO:0000313" key="1">
    <source>
        <dbReference type="EMBL" id="ACY17802.1"/>
    </source>
</evidence>
<sequence>MPPPVRTIISLIALSVVVVVGAGCGSQIGDSCDRNIDCSPDGDRFCERSSGSPGGYCTVIGCDYGSCPDDAVCVRFYSGAFPDRACDTVTEDISSDDCAPDEVCTLRGCAPRRSEVRYCMQACSGGGDCRDDYECRNRELMIAHGGDPVPPPEGATSSPPRFCALAVP</sequence>
<dbReference type="EMBL" id="CP001804">
    <property type="protein sequence ID" value="ACY17802.1"/>
    <property type="molecule type" value="Genomic_DNA"/>
</dbReference>
<gene>
    <name evidence="1" type="ordered locus">Hoch_5317</name>
</gene>
<reference evidence="1 2" key="1">
    <citation type="journal article" date="2010" name="Stand. Genomic Sci.">
        <title>Complete genome sequence of Haliangium ochraceum type strain (SMP-2).</title>
        <authorList>
            <consortium name="US DOE Joint Genome Institute (JGI-PGF)"/>
            <person name="Ivanova N."/>
            <person name="Daum C."/>
            <person name="Lang E."/>
            <person name="Abt B."/>
            <person name="Kopitz M."/>
            <person name="Saunders E."/>
            <person name="Lapidus A."/>
            <person name="Lucas S."/>
            <person name="Glavina Del Rio T."/>
            <person name="Nolan M."/>
            <person name="Tice H."/>
            <person name="Copeland A."/>
            <person name="Cheng J.F."/>
            <person name="Chen F."/>
            <person name="Bruce D."/>
            <person name="Goodwin L."/>
            <person name="Pitluck S."/>
            <person name="Mavromatis K."/>
            <person name="Pati A."/>
            <person name="Mikhailova N."/>
            <person name="Chen A."/>
            <person name="Palaniappan K."/>
            <person name="Land M."/>
            <person name="Hauser L."/>
            <person name="Chang Y.J."/>
            <person name="Jeffries C.D."/>
            <person name="Detter J.C."/>
            <person name="Brettin T."/>
            <person name="Rohde M."/>
            <person name="Goker M."/>
            <person name="Bristow J."/>
            <person name="Markowitz V."/>
            <person name="Eisen J.A."/>
            <person name="Hugenholtz P."/>
            <person name="Kyrpides N.C."/>
            <person name="Klenk H.P."/>
        </authorList>
    </citation>
    <scope>NUCLEOTIDE SEQUENCE [LARGE SCALE GENOMIC DNA]</scope>
    <source>
        <strain evidence="2">DSM 14365 / CIP 107738 / JCM 11303 / AJ 13395 / SMP-2</strain>
    </source>
</reference>
<dbReference type="KEGG" id="hoh:Hoch_5317"/>
<evidence type="ECO:0008006" key="3">
    <source>
        <dbReference type="Google" id="ProtNLM"/>
    </source>
</evidence>
<accession>D0LXP7</accession>
<dbReference type="eggNOG" id="ENOG5031DKH">
    <property type="taxonomic scope" value="Bacteria"/>
</dbReference>
<keyword evidence="2" id="KW-1185">Reference proteome</keyword>
<protein>
    <recommendedName>
        <fullName evidence="3">Lipoprotein</fullName>
    </recommendedName>
</protein>
<evidence type="ECO:0000313" key="2">
    <source>
        <dbReference type="Proteomes" id="UP000001880"/>
    </source>
</evidence>
<dbReference type="Proteomes" id="UP000001880">
    <property type="component" value="Chromosome"/>
</dbReference>
<organism evidence="1 2">
    <name type="scientific">Haliangium ochraceum (strain DSM 14365 / JCM 11303 / SMP-2)</name>
    <dbReference type="NCBI Taxonomy" id="502025"/>
    <lineage>
        <taxon>Bacteria</taxon>
        <taxon>Pseudomonadati</taxon>
        <taxon>Myxococcota</taxon>
        <taxon>Polyangia</taxon>
        <taxon>Haliangiales</taxon>
        <taxon>Kofleriaceae</taxon>
        <taxon>Haliangium</taxon>
    </lineage>
</organism>
<dbReference type="AlphaFoldDB" id="D0LXP7"/>
<proteinExistence type="predicted"/>